<proteinExistence type="predicted"/>
<evidence type="ECO:0000256" key="1">
    <source>
        <dbReference type="SAM" id="Phobius"/>
    </source>
</evidence>
<dbReference type="Proteomes" id="UP000287156">
    <property type="component" value="Unassembled WGS sequence"/>
</dbReference>
<feature type="transmembrane region" description="Helical" evidence="1">
    <location>
        <begin position="89"/>
        <end position="117"/>
    </location>
</feature>
<feature type="transmembrane region" description="Helical" evidence="1">
    <location>
        <begin position="173"/>
        <end position="193"/>
    </location>
</feature>
<feature type="transmembrane region" description="Helical" evidence="1">
    <location>
        <begin position="232"/>
        <end position="255"/>
    </location>
</feature>
<feature type="transmembrane region" description="Helical" evidence="1">
    <location>
        <begin position="17"/>
        <end position="37"/>
    </location>
</feature>
<gene>
    <name evidence="2" type="ORF">D4T97_016450</name>
</gene>
<keyword evidence="3" id="KW-1185">Reference proteome</keyword>
<sequence>MTAFIGLLKKDLSLIRFWYMVWLAFMILGIIAVYGISKGVSEPSILVPYLVTMGSFHVFLAPIALLYMLNIEGKTQLWLYNPQNSTKLLLSKICSATVIQLIAQVIISLFAVIVMKILQDNGLIEHFSDFLPFKQGFYMQLGIFGVSMYMSIWVIFLWTVYHSLGKYPSIRNFRWLAVVLVWLAYNLFEALLAKTKVIQNQLFYFSVNVDIAPQMNYETKEGWKILYADASVPVTAIVLYVILSVIFFLLASWLLDRKVEV</sequence>
<evidence type="ECO:0000313" key="3">
    <source>
        <dbReference type="Proteomes" id="UP000287156"/>
    </source>
</evidence>
<evidence type="ECO:0000313" key="2">
    <source>
        <dbReference type="EMBL" id="RST72234.1"/>
    </source>
</evidence>
<name>A0A429XVD8_9BACI</name>
<feature type="transmembrane region" description="Helical" evidence="1">
    <location>
        <begin position="49"/>
        <end position="69"/>
    </location>
</feature>
<comment type="caution">
    <text evidence="2">The sequence shown here is derived from an EMBL/GenBank/DDBJ whole genome shotgun (WGS) entry which is preliminary data.</text>
</comment>
<keyword evidence="1" id="KW-0812">Transmembrane</keyword>
<dbReference type="OrthoDB" id="2962380at2"/>
<feature type="transmembrane region" description="Helical" evidence="1">
    <location>
        <begin position="137"/>
        <end position="161"/>
    </location>
</feature>
<reference evidence="2" key="1">
    <citation type="submission" date="2018-12" db="EMBL/GenBank/DDBJ databases">
        <authorList>
            <person name="Sun L."/>
            <person name="Chen Z."/>
        </authorList>
    </citation>
    <scope>NUCLEOTIDE SEQUENCE [LARGE SCALE GENOMIC DNA]</scope>
    <source>
        <strain evidence="2">3-2-2</strain>
    </source>
</reference>
<keyword evidence="1" id="KW-0472">Membrane</keyword>
<accession>A0A429XVD8</accession>
<dbReference type="AlphaFoldDB" id="A0A429XVD8"/>
<dbReference type="EMBL" id="QYTV02000009">
    <property type="protein sequence ID" value="RST72234.1"/>
    <property type="molecule type" value="Genomic_DNA"/>
</dbReference>
<dbReference type="RefSeq" id="WP_126051859.1">
    <property type="nucleotide sequence ID" value="NZ_QYTV02000009.1"/>
</dbReference>
<keyword evidence="1" id="KW-1133">Transmembrane helix</keyword>
<organism evidence="2 3">
    <name type="scientific">Siminovitchia acidinfaciens</name>
    <dbReference type="NCBI Taxonomy" id="2321395"/>
    <lineage>
        <taxon>Bacteria</taxon>
        <taxon>Bacillati</taxon>
        <taxon>Bacillota</taxon>
        <taxon>Bacilli</taxon>
        <taxon>Bacillales</taxon>
        <taxon>Bacillaceae</taxon>
        <taxon>Siminovitchia</taxon>
    </lineage>
</organism>
<protein>
    <submittedName>
        <fullName evidence="2">Uncharacterized protein</fullName>
    </submittedName>
</protein>